<sequence>MDKITWQAYEFEQPERQTNWFVSLWILAAALVVVAIILKSYLLAVFIIIAAGVLNIYALKEPHQYTFVLDVETLKIGEKEHILNNFKSFWIFERESGNVLSLEGRNILNLHMEIPLAEVDPETVRHIISPAVPEKEHNESTIDALARRLKF</sequence>
<dbReference type="EMBL" id="JACOYY010000074">
    <property type="protein sequence ID" value="MBI2052540.1"/>
    <property type="molecule type" value="Genomic_DNA"/>
</dbReference>
<feature type="transmembrane region" description="Helical" evidence="1">
    <location>
        <begin position="20"/>
        <end position="37"/>
    </location>
</feature>
<gene>
    <name evidence="2" type="ORF">HYT38_02595</name>
    <name evidence="3" type="ORF">HYV66_02415</name>
</gene>
<evidence type="ECO:0000256" key="1">
    <source>
        <dbReference type="SAM" id="Phobius"/>
    </source>
</evidence>
<accession>A0A931YDW7</accession>
<reference evidence="3" key="1">
    <citation type="submission" date="2020-07" db="EMBL/GenBank/DDBJ databases">
        <title>Huge and variable diversity of episymbiotic CPR bacteria and DPANN archaea in groundwater ecosystems.</title>
        <authorList>
            <person name="He C.Y."/>
            <person name="Keren R."/>
            <person name="Whittaker M."/>
            <person name="Farag I.F."/>
            <person name="Doudna J."/>
            <person name="Cate J.H.D."/>
            <person name="Banfield J.F."/>
        </authorList>
    </citation>
    <scope>NUCLEOTIDE SEQUENCE</scope>
    <source>
        <strain evidence="2">NC_groundwater_191_Ag_S-0.1um_45_8</strain>
        <strain evidence="3">NC_groundwater_418_Ag_B-0.1um_45_10</strain>
    </source>
</reference>
<evidence type="ECO:0000313" key="4">
    <source>
        <dbReference type="Proteomes" id="UP000709672"/>
    </source>
</evidence>
<organism evidence="3 4">
    <name type="scientific">Candidatus Sungiibacteriota bacterium</name>
    <dbReference type="NCBI Taxonomy" id="2750080"/>
    <lineage>
        <taxon>Bacteria</taxon>
        <taxon>Candidatus Sungiibacteriota</taxon>
    </lineage>
</organism>
<keyword evidence="1" id="KW-0472">Membrane</keyword>
<keyword evidence="1" id="KW-0812">Transmembrane</keyword>
<dbReference type="Proteomes" id="UP000786662">
    <property type="component" value="Unassembled WGS sequence"/>
</dbReference>
<name>A0A931YDW7_9BACT</name>
<dbReference type="Proteomes" id="UP000709672">
    <property type="component" value="Unassembled WGS sequence"/>
</dbReference>
<evidence type="ECO:0000313" key="2">
    <source>
        <dbReference type="EMBL" id="MBI2052540.1"/>
    </source>
</evidence>
<dbReference type="AlphaFoldDB" id="A0A931YDW7"/>
<protein>
    <recommendedName>
        <fullName evidence="5">DUF5673 domain-containing protein</fullName>
    </recommendedName>
</protein>
<proteinExistence type="predicted"/>
<evidence type="ECO:0008006" key="5">
    <source>
        <dbReference type="Google" id="ProtNLM"/>
    </source>
</evidence>
<comment type="caution">
    <text evidence="3">The sequence shown here is derived from an EMBL/GenBank/DDBJ whole genome shotgun (WGS) entry which is preliminary data.</text>
</comment>
<feature type="transmembrane region" description="Helical" evidence="1">
    <location>
        <begin position="43"/>
        <end position="59"/>
    </location>
</feature>
<keyword evidence="1" id="KW-1133">Transmembrane helix</keyword>
<dbReference type="EMBL" id="JACPHQ010000031">
    <property type="protein sequence ID" value="MBI2466059.1"/>
    <property type="molecule type" value="Genomic_DNA"/>
</dbReference>
<evidence type="ECO:0000313" key="3">
    <source>
        <dbReference type="EMBL" id="MBI2466059.1"/>
    </source>
</evidence>